<reference evidence="1 3" key="1">
    <citation type="journal article" date="2020" name="Stud. Mycol.">
        <title>101 Dothideomycetes genomes: a test case for predicting lifestyles and emergence of pathogens.</title>
        <authorList>
            <person name="Haridas S."/>
            <person name="Albert R."/>
            <person name="Binder M."/>
            <person name="Bloem J."/>
            <person name="Labutti K."/>
            <person name="Salamov A."/>
            <person name="Andreopoulos B."/>
            <person name="Baker S."/>
            <person name="Barry K."/>
            <person name="Bills G."/>
            <person name="Bluhm B."/>
            <person name="Cannon C."/>
            <person name="Castanera R."/>
            <person name="Culley D."/>
            <person name="Daum C."/>
            <person name="Ezra D."/>
            <person name="Gonzalez J."/>
            <person name="Henrissat B."/>
            <person name="Kuo A."/>
            <person name="Liang C."/>
            <person name="Lipzen A."/>
            <person name="Lutzoni F."/>
            <person name="Magnuson J."/>
            <person name="Mondo S."/>
            <person name="Nolan M."/>
            <person name="Ohm R."/>
            <person name="Pangilinan J."/>
            <person name="Park H.-J."/>
            <person name="Ramirez L."/>
            <person name="Alfaro M."/>
            <person name="Sun H."/>
            <person name="Tritt A."/>
            <person name="Yoshinaga Y."/>
            <person name="Zwiers L.-H."/>
            <person name="Turgeon B."/>
            <person name="Goodwin S."/>
            <person name="Spatafora J."/>
            <person name="Crous P."/>
            <person name="Grigoriev I."/>
        </authorList>
    </citation>
    <scope>NUCLEOTIDE SEQUENCE</scope>
    <source>
        <strain evidence="1 3">CBS 304.34</strain>
    </source>
</reference>
<evidence type="ECO:0000313" key="3">
    <source>
        <dbReference type="RefSeq" id="XP_033573940.1"/>
    </source>
</evidence>
<name>A0A6A6YDT8_9PEZI</name>
<gene>
    <name evidence="1 3" type="ORF">BDZ99DRAFT_89241</name>
</gene>
<dbReference type="GeneID" id="54469892"/>
<evidence type="ECO:0000313" key="2">
    <source>
        <dbReference type="Proteomes" id="UP000504636"/>
    </source>
</evidence>
<proteinExistence type="predicted"/>
<dbReference type="Proteomes" id="UP000504636">
    <property type="component" value="Unplaced"/>
</dbReference>
<organism evidence="1">
    <name type="scientific">Mytilinidion resinicola</name>
    <dbReference type="NCBI Taxonomy" id="574789"/>
    <lineage>
        <taxon>Eukaryota</taxon>
        <taxon>Fungi</taxon>
        <taxon>Dikarya</taxon>
        <taxon>Ascomycota</taxon>
        <taxon>Pezizomycotina</taxon>
        <taxon>Dothideomycetes</taxon>
        <taxon>Pleosporomycetidae</taxon>
        <taxon>Mytilinidiales</taxon>
        <taxon>Mytilinidiaceae</taxon>
        <taxon>Mytilinidion</taxon>
    </lineage>
</organism>
<reference evidence="3" key="2">
    <citation type="submission" date="2020-04" db="EMBL/GenBank/DDBJ databases">
        <authorList>
            <consortium name="NCBI Genome Project"/>
        </authorList>
    </citation>
    <scope>NUCLEOTIDE SEQUENCE</scope>
    <source>
        <strain evidence="3">CBS 304.34</strain>
    </source>
</reference>
<evidence type="ECO:0000313" key="1">
    <source>
        <dbReference type="EMBL" id="KAF2806976.1"/>
    </source>
</evidence>
<dbReference type="RefSeq" id="XP_033573940.1">
    <property type="nucleotide sequence ID" value="XM_033728999.1"/>
</dbReference>
<keyword evidence="2" id="KW-1185">Reference proteome</keyword>
<accession>A0A6A6YDT8</accession>
<dbReference type="AlphaFoldDB" id="A0A6A6YDT8"/>
<sequence>MDLLDVLKAHACIQRVGASGELARKGSHESQPQKWDNPESNASRYLAFDSYSSALVRISPGKGFLRSNPTYYICGFKSALVHRMRLDAVVGLSTKSRRRERSAGMRRARKVNKGCEPQARTKLFLHTISMISQTYRKTTFKTSSESIEIRGSFDGGTHAEQAY</sequence>
<dbReference type="EMBL" id="MU003706">
    <property type="protein sequence ID" value="KAF2806976.1"/>
    <property type="molecule type" value="Genomic_DNA"/>
</dbReference>
<protein>
    <submittedName>
        <fullName evidence="1 3">Uncharacterized protein</fullName>
    </submittedName>
</protein>
<reference evidence="3" key="3">
    <citation type="submission" date="2025-04" db="UniProtKB">
        <authorList>
            <consortium name="RefSeq"/>
        </authorList>
    </citation>
    <scope>IDENTIFICATION</scope>
    <source>
        <strain evidence="3">CBS 304.34</strain>
    </source>
</reference>